<feature type="region of interest" description="Disordered" evidence="1">
    <location>
        <begin position="529"/>
        <end position="548"/>
    </location>
</feature>
<evidence type="ECO:0000256" key="1">
    <source>
        <dbReference type="SAM" id="MobiDB-lite"/>
    </source>
</evidence>
<feature type="compositionally biased region" description="Basic and acidic residues" evidence="1">
    <location>
        <begin position="125"/>
        <end position="141"/>
    </location>
</feature>
<feature type="compositionally biased region" description="Polar residues" evidence="1">
    <location>
        <begin position="219"/>
        <end position="231"/>
    </location>
</feature>
<evidence type="ECO:0000313" key="2">
    <source>
        <dbReference type="Proteomes" id="UP000515203"/>
    </source>
</evidence>
<feature type="region of interest" description="Disordered" evidence="1">
    <location>
        <begin position="211"/>
        <end position="248"/>
    </location>
</feature>
<sequence length="548" mass="60513">MASTQKGTGFQILRTNKSGSKVAHREPEFTSSTSQRGHRYIFSTSQQSAAISQSPSYPQRVEAVPPTTSYSASYSPHAPSPQSGPSLYTTSTLRGTETRPRIPSSQQKSQQVQTAPPHPVNVHRNVKEGANRRGGEIKPGREVGCCTSLSPDAKSSRRLSFIDEKNNLDLQNLQEDPPSKVQNPQGVRVPRRISSYPKDEAVQTEPIGKIWTGGVRSPRSPTSPDHGSTHQAVHRKSPGQESQMDSHPSILSEPKALHRNMKLASSLKLSVLRDLDGGHRVPPVYSEPESLYKHSVYIETKPSSKVLVSPDEPSVKSAVRDSEASRRVTMFSPGQSVQSTLHATARAVSESPRKSLMYAIPRSTHKQQVQRPTETNYMSSGPAVRYPEPFQKHSIDAELELTPRPLPPRSLPKYGPDSSWWALLNPQGEMPQSWTTTPNFEAKSPLALDISEALYEMDSISFCEDLIFQREKASPPLPSSPKESSSQLPLREVSQDLKHTNKQLNQRFNAFFLVFYAFPASFSELQANDIDDDNSDGHQALTLPGNAA</sequence>
<name>A0A6P6DMM0_OCTDE</name>
<dbReference type="AlphaFoldDB" id="A0A6P6DMM0"/>
<dbReference type="OrthoDB" id="9448278at2759"/>
<dbReference type="InterPro" id="IPR027979">
    <property type="entry name" value="DUF4655"/>
</dbReference>
<proteinExistence type="predicted"/>
<dbReference type="PANTHER" id="PTHR37884">
    <property type="entry name" value="SEPTIN 4"/>
    <property type="match status" value="1"/>
</dbReference>
<feature type="compositionally biased region" description="Polar residues" evidence="1">
    <location>
        <begin position="103"/>
        <end position="114"/>
    </location>
</feature>
<gene>
    <name evidence="3" type="primary">CUNH17orf47</name>
</gene>
<feature type="compositionally biased region" description="Polar residues" evidence="1">
    <location>
        <begin position="83"/>
        <end position="95"/>
    </location>
</feature>
<dbReference type="InParanoid" id="A0A6P6DMM0"/>
<accession>A0A6P6DMM0</accession>
<keyword evidence="2" id="KW-1185">Reference proteome</keyword>
<feature type="region of interest" description="Disordered" evidence="1">
    <location>
        <begin position="1"/>
        <end position="158"/>
    </location>
</feature>
<organism evidence="2 3">
    <name type="scientific">Octodon degus</name>
    <name type="common">Degu</name>
    <name type="synonym">Sciurus degus</name>
    <dbReference type="NCBI Taxonomy" id="10160"/>
    <lineage>
        <taxon>Eukaryota</taxon>
        <taxon>Metazoa</taxon>
        <taxon>Chordata</taxon>
        <taxon>Craniata</taxon>
        <taxon>Vertebrata</taxon>
        <taxon>Euteleostomi</taxon>
        <taxon>Mammalia</taxon>
        <taxon>Eutheria</taxon>
        <taxon>Euarchontoglires</taxon>
        <taxon>Glires</taxon>
        <taxon>Rodentia</taxon>
        <taxon>Hystricomorpha</taxon>
        <taxon>Octodontidae</taxon>
        <taxon>Octodon</taxon>
    </lineage>
</organism>
<evidence type="ECO:0000313" key="3">
    <source>
        <dbReference type="RefSeq" id="XP_023561292.1"/>
    </source>
</evidence>
<feature type="compositionally biased region" description="Low complexity" evidence="1">
    <location>
        <begin position="43"/>
        <end position="81"/>
    </location>
</feature>
<dbReference type="GeneID" id="101575416"/>
<protein>
    <submittedName>
        <fullName evidence="3">Uncharacterized protein C17orf47 homolog</fullName>
    </submittedName>
</protein>
<reference evidence="3" key="1">
    <citation type="submission" date="2025-08" db="UniProtKB">
        <authorList>
            <consortium name="RefSeq"/>
        </authorList>
    </citation>
    <scope>IDENTIFICATION</scope>
</reference>
<dbReference type="PANTHER" id="PTHR37884:SF1">
    <property type="entry name" value="SEPTIN 4"/>
    <property type="match status" value="1"/>
</dbReference>
<dbReference type="CTD" id="102891102"/>
<dbReference type="Proteomes" id="UP000515203">
    <property type="component" value="Unplaced"/>
</dbReference>
<dbReference type="Pfam" id="PF15548">
    <property type="entry name" value="DUF4655"/>
    <property type="match status" value="1"/>
</dbReference>
<dbReference type="RefSeq" id="XP_023561292.1">
    <property type="nucleotide sequence ID" value="XM_023705524.1"/>
</dbReference>
<feature type="compositionally biased region" description="Polar residues" evidence="1">
    <location>
        <begin position="1"/>
        <end position="19"/>
    </location>
</feature>